<dbReference type="AlphaFoldDB" id="A0A5B7KBB2"/>
<feature type="region of interest" description="Disordered" evidence="1">
    <location>
        <begin position="1"/>
        <end position="30"/>
    </location>
</feature>
<keyword evidence="3" id="KW-1185">Reference proteome</keyword>
<sequence length="30" mass="3503">MPRREANCQPTTGKLYKTSQPYKAIHQKNI</sequence>
<evidence type="ECO:0000313" key="2">
    <source>
        <dbReference type="EMBL" id="MPD02518.1"/>
    </source>
</evidence>
<organism evidence="2 3">
    <name type="scientific">Portunus trituberculatus</name>
    <name type="common">Swimming crab</name>
    <name type="synonym">Neptunus trituberculatus</name>
    <dbReference type="NCBI Taxonomy" id="210409"/>
    <lineage>
        <taxon>Eukaryota</taxon>
        <taxon>Metazoa</taxon>
        <taxon>Ecdysozoa</taxon>
        <taxon>Arthropoda</taxon>
        <taxon>Crustacea</taxon>
        <taxon>Multicrustacea</taxon>
        <taxon>Malacostraca</taxon>
        <taxon>Eumalacostraca</taxon>
        <taxon>Eucarida</taxon>
        <taxon>Decapoda</taxon>
        <taxon>Pleocyemata</taxon>
        <taxon>Brachyura</taxon>
        <taxon>Eubrachyura</taxon>
        <taxon>Portunoidea</taxon>
        <taxon>Portunidae</taxon>
        <taxon>Portuninae</taxon>
        <taxon>Portunus</taxon>
    </lineage>
</organism>
<evidence type="ECO:0000313" key="3">
    <source>
        <dbReference type="Proteomes" id="UP000324222"/>
    </source>
</evidence>
<name>A0A5B7KBB2_PORTR</name>
<comment type="caution">
    <text evidence="2">The sequence shown here is derived from an EMBL/GenBank/DDBJ whole genome shotgun (WGS) entry which is preliminary data.</text>
</comment>
<evidence type="ECO:0000256" key="1">
    <source>
        <dbReference type="SAM" id="MobiDB-lite"/>
    </source>
</evidence>
<dbReference type="Proteomes" id="UP000324222">
    <property type="component" value="Unassembled WGS sequence"/>
</dbReference>
<accession>A0A5B7KBB2</accession>
<protein>
    <submittedName>
        <fullName evidence="2">Uncharacterized protein</fullName>
    </submittedName>
</protein>
<gene>
    <name evidence="2" type="ORF">E2C01_098107</name>
</gene>
<feature type="compositionally biased region" description="Polar residues" evidence="1">
    <location>
        <begin position="8"/>
        <end position="21"/>
    </location>
</feature>
<dbReference type="EMBL" id="VSRR010131830">
    <property type="protein sequence ID" value="MPD02518.1"/>
    <property type="molecule type" value="Genomic_DNA"/>
</dbReference>
<reference evidence="2 3" key="1">
    <citation type="submission" date="2019-05" db="EMBL/GenBank/DDBJ databases">
        <title>Another draft genome of Portunus trituberculatus and its Hox gene families provides insights of decapod evolution.</title>
        <authorList>
            <person name="Jeong J.-H."/>
            <person name="Song I."/>
            <person name="Kim S."/>
            <person name="Choi T."/>
            <person name="Kim D."/>
            <person name="Ryu S."/>
            <person name="Kim W."/>
        </authorList>
    </citation>
    <scope>NUCLEOTIDE SEQUENCE [LARGE SCALE GENOMIC DNA]</scope>
    <source>
        <tissue evidence="2">Muscle</tissue>
    </source>
</reference>
<proteinExistence type="predicted"/>